<evidence type="ECO:0000256" key="2">
    <source>
        <dbReference type="PROSITE-ProRule" id="PRU00335"/>
    </source>
</evidence>
<gene>
    <name evidence="4" type="ORF">DHL47_01955</name>
</gene>
<comment type="caution">
    <text evidence="4">The sequence shown here is derived from an EMBL/GenBank/DDBJ whole genome shotgun (WGS) entry which is preliminary data.</text>
</comment>
<proteinExistence type="predicted"/>
<dbReference type="PROSITE" id="PS50977">
    <property type="entry name" value="HTH_TETR_2"/>
    <property type="match status" value="1"/>
</dbReference>
<dbReference type="EMBL" id="QFAY01000003">
    <property type="protein sequence ID" value="MBP2620116.1"/>
    <property type="molecule type" value="Genomic_DNA"/>
</dbReference>
<feature type="domain" description="HTH tetR-type" evidence="3">
    <location>
        <begin position="9"/>
        <end position="69"/>
    </location>
</feature>
<keyword evidence="1 2" id="KW-0238">DNA-binding</keyword>
<dbReference type="InterPro" id="IPR009057">
    <property type="entry name" value="Homeodomain-like_sf"/>
</dbReference>
<dbReference type="InterPro" id="IPR050624">
    <property type="entry name" value="HTH-type_Tx_Regulator"/>
</dbReference>
<feature type="DNA-binding region" description="H-T-H motif" evidence="2">
    <location>
        <begin position="32"/>
        <end position="51"/>
    </location>
</feature>
<dbReference type="Proteomes" id="UP001519349">
    <property type="component" value="Unassembled WGS sequence"/>
</dbReference>
<dbReference type="Gene3D" id="1.10.357.10">
    <property type="entry name" value="Tetracycline Repressor, domain 2"/>
    <property type="match status" value="1"/>
</dbReference>
<protein>
    <submittedName>
        <fullName evidence="4">TetR/AcrR family transcriptional regulator</fullName>
    </submittedName>
</protein>
<organism evidence="4 5">
    <name type="scientific">Streptococcus panodentis</name>
    <dbReference type="NCBI Taxonomy" id="1581472"/>
    <lineage>
        <taxon>Bacteria</taxon>
        <taxon>Bacillati</taxon>
        <taxon>Bacillota</taxon>
        <taxon>Bacilli</taxon>
        <taxon>Lactobacillales</taxon>
        <taxon>Streptococcaceae</taxon>
        <taxon>Streptococcus</taxon>
    </lineage>
</organism>
<keyword evidence="5" id="KW-1185">Reference proteome</keyword>
<dbReference type="Pfam" id="PF00440">
    <property type="entry name" value="TetR_N"/>
    <property type="match status" value="1"/>
</dbReference>
<evidence type="ECO:0000313" key="5">
    <source>
        <dbReference type="Proteomes" id="UP001519349"/>
    </source>
</evidence>
<accession>A0ABS5AU67</accession>
<dbReference type="PANTHER" id="PTHR43479:SF11">
    <property type="entry name" value="ACREF_ENVCD OPERON REPRESSOR-RELATED"/>
    <property type="match status" value="1"/>
</dbReference>
<evidence type="ECO:0000259" key="3">
    <source>
        <dbReference type="PROSITE" id="PS50977"/>
    </source>
</evidence>
<evidence type="ECO:0000313" key="4">
    <source>
        <dbReference type="EMBL" id="MBP2620116.1"/>
    </source>
</evidence>
<dbReference type="InterPro" id="IPR001647">
    <property type="entry name" value="HTH_TetR"/>
</dbReference>
<dbReference type="RefSeq" id="WP_209550719.1">
    <property type="nucleotide sequence ID" value="NZ_QFAY01000003.1"/>
</dbReference>
<sequence length="196" mass="23308">MDGKKFQVQETKDMLVRALLTLLQSQDFTAISVKDIIEVSQTSRRTFYRHFRNKSDLLDYYFQQLTEEYFAMELEMLEKYDNREAFLHLFRFWYGKRQELRGIIRSKLFSPFIFAWNVHGPAVIERFFGEDQMDGNLFRIHFLIGGFSNSIWSWLQQEEPEPPEVITDYFLSIACYFIGDDKDQTGGQEGLSEEKS</sequence>
<dbReference type="PANTHER" id="PTHR43479">
    <property type="entry name" value="ACREF/ENVCD OPERON REPRESSOR-RELATED"/>
    <property type="match status" value="1"/>
</dbReference>
<reference evidence="4 5" key="1">
    <citation type="submission" date="2018-05" db="EMBL/GenBank/DDBJ databases">
        <title>Draft genome sequence of Streptococcus panodentis CCUG 70867T.</title>
        <authorList>
            <person name="Salva-Serra F."/>
            <person name="Mendez V."/>
            <person name="Jaen-Luchoro D."/>
            <person name="Gonzales-Siles L."/>
            <person name="Karlsson R."/>
            <person name="Engstrom-Jakobsson H."/>
            <person name="Busquets A."/>
            <person name="Gomila M."/>
            <person name="Pineiro-Iglesias B."/>
            <person name="Bennasar-Figueras A."/>
            <person name="Seeger M."/>
            <person name="Moore E."/>
        </authorList>
    </citation>
    <scope>NUCLEOTIDE SEQUENCE [LARGE SCALE GENOMIC DNA]</scope>
    <source>
        <strain evidence="4 5">CCUG 70867</strain>
    </source>
</reference>
<name>A0ABS5AU67_9STRE</name>
<dbReference type="SUPFAM" id="SSF46689">
    <property type="entry name" value="Homeodomain-like"/>
    <property type="match status" value="1"/>
</dbReference>
<evidence type="ECO:0000256" key="1">
    <source>
        <dbReference type="ARBA" id="ARBA00023125"/>
    </source>
</evidence>